<keyword evidence="6 8" id="KW-1133">Transmembrane helix</keyword>
<dbReference type="PANTHER" id="PTHR43398:SF1">
    <property type="entry name" value="DOLICHOL-PHOSPHATE MANNOSYLTRANSFERASE SUBUNIT 1"/>
    <property type="match status" value="1"/>
</dbReference>
<dbReference type="AlphaFoldDB" id="A0A2R4MH60"/>
<feature type="domain" description="GtrA/DPMS transmembrane" evidence="10">
    <location>
        <begin position="259"/>
        <end position="375"/>
    </location>
</feature>
<dbReference type="PANTHER" id="PTHR43398">
    <property type="entry name" value="DOLICHOL-PHOSPHATE MANNOSYLTRANSFERASE SUBUNIT 1"/>
    <property type="match status" value="1"/>
</dbReference>
<keyword evidence="4 11" id="KW-0808">Transferase</keyword>
<dbReference type="GO" id="GO:0016020">
    <property type="term" value="C:membrane"/>
    <property type="evidence" value="ECO:0007669"/>
    <property type="project" value="UniProtKB-SubCell"/>
</dbReference>
<evidence type="ECO:0000313" key="12">
    <source>
        <dbReference type="Proteomes" id="UP000258927"/>
    </source>
</evidence>
<feature type="transmembrane region" description="Helical" evidence="8">
    <location>
        <begin position="283"/>
        <end position="303"/>
    </location>
</feature>
<dbReference type="SUPFAM" id="SSF53448">
    <property type="entry name" value="Nucleotide-diphospho-sugar transferases"/>
    <property type="match status" value="1"/>
</dbReference>
<keyword evidence="12" id="KW-1185">Reference proteome</keyword>
<evidence type="ECO:0000256" key="5">
    <source>
        <dbReference type="ARBA" id="ARBA00022692"/>
    </source>
</evidence>
<feature type="domain" description="Glycosyltransferase 2-like" evidence="9">
    <location>
        <begin position="20"/>
        <end position="185"/>
    </location>
</feature>
<dbReference type="Gene3D" id="3.90.550.10">
    <property type="entry name" value="Spore Coat Polysaccharide Biosynthesis Protein SpsA, Chain A"/>
    <property type="match status" value="1"/>
</dbReference>
<evidence type="ECO:0000256" key="8">
    <source>
        <dbReference type="SAM" id="Phobius"/>
    </source>
</evidence>
<evidence type="ECO:0000256" key="2">
    <source>
        <dbReference type="ARBA" id="ARBA00006739"/>
    </source>
</evidence>
<organism evidence="11 12">
    <name type="scientific">Maritalea myrionectae</name>
    <dbReference type="NCBI Taxonomy" id="454601"/>
    <lineage>
        <taxon>Bacteria</taxon>
        <taxon>Pseudomonadati</taxon>
        <taxon>Pseudomonadota</taxon>
        <taxon>Alphaproteobacteria</taxon>
        <taxon>Hyphomicrobiales</taxon>
        <taxon>Devosiaceae</taxon>
        <taxon>Maritalea</taxon>
    </lineage>
</organism>
<comment type="similarity">
    <text evidence="2">Belongs to the glycosyltransferase 2 family.</text>
</comment>
<keyword evidence="3 11" id="KW-0328">Glycosyltransferase</keyword>
<comment type="subcellular location">
    <subcellularLocation>
        <location evidence="1">Membrane</location>
        <topology evidence="1">Multi-pass membrane protein</topology>
    </subcellularLocation>
</comment>
<evidence type="ECO:0000256" key="3">
    <source>
        <dbReference type="ARBA" id="ARBA00022676"/>
    </source>
</evidence>
<sequence length="377" mass="41236">MSEQDQTLAAAANWSAPHLSIVVPTFNERGNIELLVEKLEAVFPQMPFEVIFVDDNSPDGTAELAKEIGQKKPWVKCIKRIGRRGLSSACVEGISASNAEYVAVMDADHQHDETVLTQMLALVEGEKDLVLASRFLDGRSAGEGLSRFRELGSNVANAIANLVTGTKITDPMTGFFMLRREKFEQVAPHLSSEGFKILLDIIATARNKGVPLNIGEVGFTFRARHDGESKMSPLIAAQFFGLALSKMTGGILPSSFFMFAAVGATGVVVHLIALTIASSWMGFNFTNAQLFATIVAMTSNFHFNNMFTYADRQLRGVNYWKGLLSFYAVCAIPAIANVSVAAFIFETNSLFYFAAIAGIIISIVFNYAVTRIFTWRV</sequence>
<dbReference type="InterPro" id="IPR039528">
    <property type="entry name" value="DPM1-like"/>
</dbReference>
<dbReference type="CDD" id="cd06442">
    <property type="entry name" value="DPM1_like"/>
    <property type="match status" value="1"/>
</dbReference>
<dbReference type="STRING" id="1122213.GCA_000423365_00444"/>
<evidence type="ECO:0000256" key="6">
    <source>
        <dbReference type="ARBA" id="ARBA00022989"/>
    </source>
</evidence>
<dbReference type="GO" id="GO:0000271">
    <property type="term" value="P:polysaccharide biosynthetic process"/>
    <property type="evidence" value="ECO:0007669"/>
    <property type="project" value="InterPro"/>
</dbReference>
<dbReference type="KEGG" id="mmyr:MXMO3_02809"/>
<dbReference type="EMBL" id="CP021330">
    <property type="protein sequence ID" value="AVX05320.1"/>
    <property type="molecule type" value="Genomic_DNA"/>
</dbReference>
<feature type="transmembrane region" description="Helical" evidence="8">
    <location>
        <begin position="256"/>
        <end position="277"/>
    </location>
</feature>
<keyword evidence="7 8" id="KW-0472">Membrane</keyword>
<evidence type="ECO:0000259" key="9">
    <source>
        <dbReference type="Pfam" id="PF00535"/>
    </source>
</evidence>
<keyword evidence="5 8" id="KW-0812">Transmembrane</keyword>
<dbReference type="InterPro" id="IPR001173">
    <property type="entry name" value="Glyco_trans_2-like"/>
</dbReference>
<dbReference type="Pfam" id="PF00535">
    <property type="entry name" value="Glycos_transf_2"/>
    <property type="match status" value="1"/>
</dbReference>
<dbReference type="Proteomes" id="UP000258927">
    <property type="component" value="Chromosome"/>
</dbReference>
<reference evidence="11 12" key="1">
    <citation type="submission" date="2017-05" db="EMBL/GenBank/DDBJ databases">
        <title>Genome Analysis of Maritalea myrionectae HL2708#5.</title>
        <authorList>
            <consortium name="Cotde Inc.-PKNU"/>
            <person name="Jang D."/>
            <person name="Oh H.-M."/>
        </authorList>
    </citation>
    <scope>NUCLEOTIDE SEQUENCE [LARGE SCALE GENOMIC DNA]</scope>
    <source>
        <strain evidence="11 12">HL2708#5</strain>
    </source>
</reference>
<name>A0A2R4MH60_9HYPH</name>
<dbReference type="RefSeq" id="WP_117396253.1">
    <property type="nucleotide sequence ID" value="NZ_CP021330.1"/>
</dbReference>
<dbReference type="GO" id="GO:0009247">
    <property type="term" value="P:glycolipid biosynthetic process"/>
    <property type="evidence" value="ECO:0007669"/>
    <property type="project" value="TreeGrafter"/>
</dbReference>
<proteinExistence type="inferred from homology"/>
<evidence type="ECO:0000259" key="10">
    <source>
        <dbReference type="Pfam" id="PF04138"/>
    </source>
</evidence>
<feature type="transmembrane region" description="Helical" evidence="8">
    <location>
        <begin position="350"/>
        <end position="369"/>
    </location>
</feature>
<gene>
    <name evidence="11" type="ORF">MXMO3_02809</name>
</gene>
<dbReference type="GO" id="GO:0004582">
    <property type="term" value="F:dolichyl-phosphate beta-D-mannosyltransferase activity"/>
    <property type="evidence" value="ECO:0007669"/>
    <property type="project" value="InterPro"/>
</dbReference>
<protein>
    <submittedName>
        <fullName evidence="11">Dolichyl-phosphate beta-D-mannosyltransferase</fullName>
    </submittedName>
</protein>
<evidence type="ECO:0000313" key="11">
    <source>
        <dbReference type="EMBL" id="AVX05320.1"/>
    </source>
</evidence>
<evidence type="ECO:0000256" key="1">
    <source>
        <dbReference type="ARBA" id="ARBA00004141"/>
    </source>
</evidence>
<dbReference type="InterPro" id="IPR029044">
    <property type="entry name" value="Nucleotide-diphossugar_trans"/>
</dbReference>
<evidence type="ECO:0000256" key="7">
    <source>
        <dbReference type="ARBA" id="ARBA00023136"/>
    </source>
</evidence>
<dbReference type="Pfam" id="PF04138">
    <property type="entry name" value="GtrA_DPMS_TM"/>
    <property type="match status" value="1"/>
</dbReference>
<evidence type="ECO:0000256" key="4">
    <source>
        <dbReference type="ARBA" id="ARBA00022679"/>
    </source>
</evidence>
<feature type="transmembrane region" description="Helical" evidence="8">
    <location>
        <begin position="324"/>
        <end position="344"/>
    </location>
</feature>
<accession>A0A2R4MH60</accession>
<dbReference type="InterPro" id="IPR007267">
    <property type="entry name" value="GtrA_DPMS_TM"/>
</dbReference>